<comment type="caution">
    <text evidence="2">The sequence shown here is derived from an EMBL/GenBank/DDBJ whole genome shotgun (WGS) entry which is preliminary data.</text>
</comment>
<protein>
    <submittedName>
        <fullName evidence="2">Uncharacterized protein</fullName>
    </submittedName>
</protein>
<keyword evidence="1" id="KW-0812">Transmembrane</keyword>
<dbReference type="Proteomes" id="UP001319080">
    <property type="component" value="Unassembled WGS sequence"/>
</dbReference>
<feature type="non-terminal residue" evidence="2">
    <location>
        <position position="76"/>
    </location>
</feature>
<accession>A0AAP2E5U0</accession>
<dbReference type="AlphaFoldDB" id="A0AAP2E5U0"/>
<evidence type="ECO:0000313" key="3">
    <source>
        <dbReference type="Proteomes" id="UP001319080"/>
    </source>
</evidence>
<keyword evidence="3" id="KW-1185">Reference proteome</keyword>
<proteinExistence type="predicted"/>
<keyword evidence="1" id="KW-0472">Membrane</keyword>
<reference evidence="2 3" key="1">
    <citation type="submission" date="2021-05" db="EMBL/GenBank/DDBJ databases">
        <title>A Polyphasic approach of four new species of the genus Ohtaekwangia: Ohtaekwangia histidinii sp. nov., Ohtaekwangia cretensis sp. nov., Ohtaekwangia indiensis sp. nov., Ohtaekwangia reichenbachii sp. nov. from diverse environment.</title>
        <authorList>
            <person name="Octaviana S."/>
        </authorList>
    </citation>
    <scope>NUCLEOTIDE SEQUENCE [LARGE SCALE GENOMIC DNA]</scope>
    <source>
        <strain evidence="2 3">PWU5</strain>
    </source>
</reference>
<organism evidence="2 3">
    <name type="scientific">Dawidia cretensis</name>
    <dbReference type="NCBI Taxonomy" id="2782350"/>
    <lineage>
        <taxon>Bacteria</taxon>
        <taxon>Pseudomonadati</taxon>
        <taxon>Bacteroidota</taxon>
        <taxon>Cytophagia</taxon>
        <taxon>Cytophagales</taxon>
        <taxon>Chryseotaleaceae</taxon>
        <taxon>Dawidia</taxon>
    </lineage>
</organism>
<evidence type="ECO:0000313" key="2">
    <source>
        <dbReference type="EMBL" id="MBT1712507.1"/>
    </source>
</evidence>
<name>A0AAP2E5U0_9BACT</name>
<dbReference type="RefSeq" id="WP_254088064.1">
    <property type="nucleotide sequence ID" value="NZ_JAHESE010000108.1"/>
</dbReference>
<dbReference type="EMBL" id="JAHESE010000108">
    <property type="protein sequence ID" value="MBT1712507.1"/>
    <property type="molecule type" value="Genomic_DNA"/>
</dbReference>
<gene>
    <name evidence="2" type="ORF">KK062_30005</name>
</gene>
<keyword evidence="1" id="KW-1133">Transmembrane helix</keyword>
<feature type="transmembrane region" description="Helical" evidence="1">
    <location>
        <begin position="45"/>
        <end position="66"/>
    </location>
</feature>
<evidence type="ECO:0000256" key="1">
    <source>
        <dbReference type="SAM" id="Phobius"/>
    </source>
</evidence>
<sequence length="76" mass="8945">MSRKLIVQQVYHAILYFNDKSNLLNNEKRRRECAGHRKSWRVKGWVNRIIATTLLITNLLTSPGLFLPSVSYRKVM</sequence>